<dbReference type="EMBL" id="JBHULB010000001">
    <property type="protein sequence ID" value="MFD2585374.1"/>
    <property type="molecule type" value="Genomic_DNA"/>
</dbReference>
<keyword evidence="3 4" id="KW-0819">tRNA processing</keyword>
<feature type="active site" description="Proton acceptor" evidence="4">
    <location>
        <position position="92"/>
    </location>
</feature>
<sequence>MQFKLLHKDSGSKARAGELLTDRGKIETPIFMPVGTVASVKGVHQRELREEINPDVILGNTYHLYLRPGMEILEQAGGLHKFMGWDRNILTDSGGYQVYSLSGNRKIKEEGVKFKSHIDGSSHFFSPESVMEVQRTIGADIIMAFDECTPYPCDYNYAKRSMHMTHRWLDRCIAHLDKVPFKYGHSQSFFPIVQGSTYKDLRKQSAEYIASVGAEGNAIGGLSVGEPADEMYEMSEIVCDILPEDKPRYLMGVGTPLNILENIALGVDMFDCVMPTRNARNGMLFTAHGTINIKNKKWENDFSAIDEMGITFVDTEYSKAYLRHLFAANEYLGKQIATIHNLGFYLWLVRTAREKIVAGQFYEWKTMMVKQMDKRL</sequence>
<gene>
    <name evidence="4 6" type="primary">tgt</name>
    <name evidence="6" type="ORF">ACFSQJ_00430</name>
</gene>
<evidence type="ECO:0000259" key="5">
    <source>
        <dbReference type="Pfam" id="PF01702"/>
    </source>
</evidence>
<dbReference type="NCBIfam" id="TIGR00449">
    <property type="entry name" value="tgt_general"/>
    <property type="match status" value="1"/>
</dbReference>
<feature type="binding site" evidence="4">
    <location>
        <position position="194"/>
    </location>
    <ligand>
        <name>substrate</name>
    </ligand>
</feature>
<evidence type="ECO:0000256" key="3">
    <source>
        <dbReference type="ARBA" id="ARBA00022694"/>
    </source>
</evidence>
<keyword evidence="1 4" id="KW-0328">Glycosyltransferase</keyword>
<evidence type="ECO:0000256" key="2">
    <source>
        <dbReference type="ARBA" id="ARBA00022679"/>
    </source>
</evidence>
<dbReference type="Gene3D" id="3.20.20.105">
    <property type="entry name" value="Queuine tRNA-ribosyltransferase-like"/>
    <property type="match status" value="1"/>
</dbReference>
<dbReference type="Pfam" id="PF01702">
    <property type="entry name" value="TGT"/>
    <property type="match status" value="1"/>
</dbReference>
<protein>
    <recommendedName>
        <fullName evidence="4">Queuine tRNA-ribosyltransferase</fullName>
        <ecNumber evidence="4">2.4.2.29</ecNumber>
    </recommendedName>
    <alternativeName>
        <fullName evidence="4">Guanine insertion enzyme</fullName>
    </alternativeName>
    <alternativeName>
        <fullName evidence="4">tRNA-guanine transglycosylase</fullName>
    </alternativeName>
</protein>
<comment type="caution">
    <text evidence="4">Lacks conserved residue(s) required for the propagation of feature annotation.</text>
</comment>
<dbReference type="EC" id="2.4.2.29" evidence="4"/>
<feature type="region of interest" description="RNA binding; important for wobble base 34 recognition" evidence="4">
    <location>
        <begin position="276"/>
        <end position="280"/>
    </location>
</feature>
<keyword evidence="2 4" id="KW-0808">Transferase</keyword>
<name>A0ABW5MQF4_9FLAO</name>
<reference evidence="7" key="1">
    <citation type="journal article" date="2019" name="Int. J. Syst. Evol. Microbiol.">
        <title>The Global Catalogue of Microorganisms (GCM) 10K type strain sequencing project: providing services to taxonomists for standard genome sequencing and annotation.</title>
        <authorList>
            <consortium name="The Broad Institute Genomics Platform"/>
            <consortium name="The Broad Institute Genome Sequencing Center for Infectious Disease"/>
            <person name="Wu L."/>
            <person name="Ma J."/>
        </authorList>
    </citation>
    <scope>NUCLEOTIDE SEQUENCE [LARGE SCALE GENOMIC DNA]</scope>
    <source>
        <strain evidence="7">KCTC 52368</strain>
    </source>
</reference>
<feature type="binding site" evidence="4">
    <location>
        <begin position="92"/>
        <end position="96"/>
    </location>
    <ligand>
        <name>substrate</name>
    </ligand>
</feature>
<comment type="similarity">
    <text evidence="4">Belongs to the queuine tRNA-ribosyltransferase family.</text>
</comment>
<keyword evidence="7" id="KW-1185">Reference proteome</keyword>
<feature type="binding site" evidence="4">
    <location>
        <position position="221"/>
    </location>
    <ligand>
        <name>substrate</name>
    </ligand>
</feature>
<dbReference type="PANTHER" id="PTHR46499:SF1">
    <property type="entry name" value="QUEUINE TRNA-RIBOSYLTRANSFERASE"/>
    <property type="match status" value="1"/>
</dbReference>
<comment type="function">
    <text evidence="4">Catalyzes the base-exchange of a guanine (G) residue with the queuine precursor 7-aminomethyl-7-deazaguanine (PreQ1) at position 34 (anticodon wobble position) in tRNAs with GU(N) anticodons (tRNA-Asp, -Asn, -His and -Tyr). Catalysis occurs through a double-displacement mechanism. The nucleophile active site attacks the C1' of nucleotide 34 to detach the guanine base from the RNA, forming a covalent enzyme-RNA intermediate. The proton acceptor active site deprotonates the incoming PreQ1, allowing a nucleophilic attack on the C1' of the ribose to form the product. After dissociation, two additional enzymatic reactions on the tRNA convert PreQ1 to queuine (Q), resulting in the hypermodified nucleoside queuosine (7-(((4,5-cis-dihydroxy-2-cyclopenten-1-yl)amino)methyl)-7-deazaguanosine).</text>
</comment>
<comment type="catalytic activity">
    <reaction evidence="4">
        <text>7-aminomethyl-7-carbaguanine + guanosine(34) in tRNA = 7-aminomethyl-7-carbaguanosine(34) in tRNA + guanine</text>
        <dbReference type="Rhea" id="RHEA:24104"/>
        <dbReference type="Rhea" id="RHEA-COMP:10341"/>
        <dbReference type="Rhea" id="RHEA-COMP:10342"/>
        <dbReference type="ChEBI" id="CHEBI:16235"/>
        <dbReference type="ChEBI" id="CHEBI:58703"/>
        <dbReference type="ChEBI" id="CHEBI:74269"/>
        <dbReference type="ChEBI" id="CHEBI:82833"/>
        <dbReference type="EC" id="2.4.2.29"/>
    </reaction>
</comment>
<dbReference type="Proteomes" id="UP001597526">
    <property type="component" value="Unassembled WGS sequence"/>
</dbReference>
<comment type="caution">
    <text evidence="6">The sequence shown here is derived from an EMBL/GenBank/DDBJ whole genome shotgun (WGS) entry which is preliminary data.</text>
</comment>
<organism evidence="6 7">
    <name type="scientific">Croceitalea marina</name>
    <dbReference type="NCBI Taxonomy" id="1775166"/>
    <lineage>
        <taxon>Bacteria</taxon>
        <taxon>Pseudomonadati</taxon>
        <taxon>Bacteroidota</taxon>
        <taxon>Flavobacteriia</taxon>
        <taxon>Flavobacteriales</taxon>
        <taxon>Flavobacteriaceae</taxon>
        <taxon>Croceitalea</taxon>
    </lineage>
</organism>
<dbReference type="InterPro" id="IPR050076">
    <property type="entry name" value="ArchSynthase1/Queuine_TRR"/>
</dbReference>
<feature type="domain" description="tRNA-guanine(15) transglycosylase-like" evidence="5">
    <location>
        <begin position="12"/>
        <end position="372"/>
    </location>
</feature>
<dbReference type="InterPro" id="IPR002616">
    <property type="entry name" value="tRNA_ribo_trans-like"/>
</dbReference>
<dbReference type="InterPro" id="IPR036511">
    <property type="entry name" value="TGT-like_sf"/>
</dbReference>
<dbReference type="RefSeq" id="WP_377764776.1">
    <property type="nucleotide sequence ID" value="NZ_JBHULB010000001.1"/>
</dbReference>
<dbReference type="SUPFAM" id="SSF51713">
    <property type="entry name" value="tRNA-guanine transglycosylase"/>
    <property type="match status" value="1"/>
</dbReference>
<dbReference type="PANTHER" id="PTHR46499">
    <property type="entry name" value="QUEUINE TRNA-RIBOSYLTRANSFERASE"/>
    <property type="match status" value="1"/>
</dbReference>
<evidence type="ECO:0000256" key="1">
    <source>
        <dbReference type="ARBA" id="ARBA00022676"/>
    </source>
</evidence>
<keyword evidence="4" id="KW-0671">Queuosine biosynthesis</keyword>
<evidence type="ECO:0000313" key="7">
    <source>
        <dbReference type="Proteomes" id="UP001597526"/>
    </source>
</evidence>
<dbReference type="HAMAP" id="MF_00168">
    <property type="entry name" value="Q_tRNA_Tgt"/>
    <property type="match status" value="1"/>
</dbReference>
<proteinExistence type="inferred from homology"/>
<evidence type="ECO:0000313" key="6">
    <source>
        <dbReference type="EMBL" id="MFD2585374.1"/>
    </source>
</evidence>
<evidence type="ECO:0000256" key="4">
    <source>
        <dbReference type="HAMAP-Rule" id="MF_00168"/>
    </source>
</evidence>
<feature type="region of interest" description="RNA binding" evidence="4">
    <location>
        <begin position="252"/>
        <end position="258"/>
    </location>
</feature>
<feature type="binding site" evidence="4">
    <location>
        <position position="146"/>
    </location>
    <ligand>
        <name>substrate</name>
    </ligand>
</feature>
<accession>A0ABW5MQF4</accession>
<dbReference type="GO" id="GO:0016757">
    <property type="term" value="F:glycosyltransferase activity"/>
    <property type="evidence" value="ECO:0007669"/>
    <property type="project" value="UniProtKB-KW"/>
</dbReference>
<dbReference type="InterPro" id="IPR004803">
    <property type="entry name" value="TGT"/>
</dbReference>
<dbReference type="NCBIfam" id="TIGR00430">
    <property type="entry name" value="Q_tRNA_tgt"/>
    <property type="match status" value="1"/>
</dbReference>
<feature type="active site" description="Nucleophile" evidence="4">
    <location>
        <position position="271"/>
    </location>
</feature>
<comment type="pathway">
    <text evidence="4">tRNA modification; tRNA-queuosine biosynthesis.</text>
</comment>
<comment type="subunit">
    <text evidence="4">Homodimer. Within each dimer, one monomer is responsible for RNA recognition and catalysis, while the other monomer binds to the replacement base PreQ1.</text>
</comment>